<dbReference type="Pfam" id="PF16347">
    <property type="entry name" value="SGSH_C"/>
    <property type="match status" value="1"/>
</dbReference>
<evidence type="ECO:0000256" key="1">
    <source>
        <dbReference type="ARBA" id="ARBA00022723"/>
    </source>
</evidence>
<sequence length="306" mass="35405">MKVWDGYDVFAQTKDAQKYIEQQARSNQPFILFLSLGPPHNPYEAAPEEYKRLYADKDIILRPNVPGNCKEQVIKDIKGYYAHISALDKCVGDLQRIIRQNSLEEETIFVLTSDHGDMLGSQGLQKKQKPWDESIMVPFLLKYPKLLGARGKATDVLFNVHDIMPTLLSLSGIPIPDSVEGRDIIPILLGKEKDRVKGTLIECITPFGEWERRNGGKEYRGVRTHRYTYVRDLEGPWLLYDNAADPYQMDNLVTNEKSMEVRDELDRLLMQLLEERNDKFLPGVEYIKQWGYTVNKWGTVDYRAFE</sequence>
<evidence type="ECO:0000313" key="4">
    <source>
        <dbReference type="EMBL" id="MPM69405.1"/>
    </source>
</evidence>
<keyword evidence="2 4" id="KW-0378">Hydrolase</keyword>
<evidence type="ECO:0000259" key="3">
    <source>
        <dbReference type="Pfam" id="PF16347"/>
    </source>
</evidence>
<dbReference type="PANTHER" id="PTHR45953">
    <property type="entry name" value="IDURONATE 2-SULFATASE"/>
    <property type="match status" value="1"/>
</dbReference>
<dbReference type="EMBL" id="VSSQ01022851">
    <property type="protein sequence ID" value="MPM69405.1"/>
    <property type="molecule type" value="Genomic_DNA"/>
</dbReference>
<feature type="domain" description="N-sulphoglucosamine sulphohydrolase C-terminal" evidence="3">
    <location>
        <begin position="122"/>
        <end position="272"/>
    </location>
</feature>
<dbReference type="InterPro" id="IPR032506">
    <property type="entry name" value="SGSH_C"/>
</dbReference>
<dbReference type="EC" id="3.1.6.1" evidence="4"/>
<dbReference type="GO" id="GO:0004065">
    <property type="term" value="F:arylsulfatase activity"/>
    <property type="evidence" value="ECO:0007669"/>
    <property type="project" value="UniProtKB-EC"/>
</dbReference>
<keyword evidence="1" id="KW-0479">Metal-binding</keyword>
<gene>
    <name evidence="4" type="ORF">SDC9_116350</name>
</gene>
<reference evidence="4" key="1">
    <citation type="submission" date="2019-08" db="EMBL/GenBank/DDBJ databases">
        <authorList>
            <person name="Kucharzyk K."/>
            <person name="Murdoch R.W."/>
            <person name="Higgins S."/>
            <person name="Loffler F."/>
        </authorList>
    </citation>
    <scope>NUCLEOTIDE SEQUENCE</scope>
</reference>
<comment type="caution">
    <text evidence="4">The sequence shown here is derived from an EMBL/GenBank/DDBJ whole genome shotgun (WGS) entry which is preliminary data.</text>
</comment>
<dbReference type="Gene3D" id="3.40.720.10">
    <property type="entry name" value="Alkaline Phosphatase, subunit A"/>
    <property type="match status" value="1"/>
</dbReference>
<accession>A0A645BVY0</accession>
<dbReference type="GO" id="GO:0005737">
    <property type="term" value="C:cytoplasm"/>
    <property type="evidence" value="ECO:0007669"/>
    <property type="project" value="TreeGrafter"/>
</dbReference>
<proteinExistence type="predicted"/>
<organism evidence="4">
    <name type="scientific">bioreactor metagenome</name>
    <dbReference type="NCBI Taxonomy" id="1076179"/>
    <lineage>
        <taxon>unclassified sequences</taxon>
        <taxon>metagenomes</taxon>
        <taxon>ecological metagenomes</taxon>
    </lineage>
</organism>
<dbReference type="GO" id="GO:0046872">
    <property type="term" value="F:metal ion binding"/>
    <property type="evidence" value="ECO:0007669"/>
    <property type="project" value="UniProtKB-KW"/>
</dbReference>
<name>A0A645BVY0_9ZZZZ</name>
<dbReference type="InterPro" id="IPR017850">
    <property type="entry name" value="Alkaline_phosphatase_core_sf"/>
</dbReference>
<dbReference type="SUPFAM" id="SSF53649">
    <property type="entry name" value="Alkaline phosphatase-like"/>
    <property type="match status" value="1"/>
</dbReference>
<protein>
    <submittedName>
        <fullName evidence="4">Arylsulfatase</fullName>
        <ecNumber evidence="4">3.1.6.1</ecNumber>
    </submittedName>
</protein>
<dbReference type="Gene3D" id="3.30.1120.10">
    <property type="match status" value="1"/>
</dbReference>
<dbReference type="AlphaFoldDB" id="A0A645BVY0"/>
<evidence type="ECO:0000256" key="2">
    <source>
        <dbReference type="ARBA" id="ARBA00022801"/>
    </source>
</evidence>
<dbReference type="PANTHER" id="PTHR45953:SF1">
    <property type="entry name" value="IDURONATE 2-SULFATASE"/>
    <property type="match status" value="1"/>
</dbReference>